<evidence type="ECO:0000313" key="3">
    <source>
        <dbReference type="Proteomes" id="UP000318294"/>
    </source>
</evidence>
<name>A0A554X4A1_9BURK</name>
<dbReference type="InterPro" id="IPR018631">
    <property type="entry name" value="AAA-ATPase-like_dom"/>
</dbReference>
<dbReference type="PANTHER" id="PTHR34825">
    <property type="entry name" value="CONSERVED PROTEIN, WITH A WEAK D-GALACTARATE DEHYDRATASE/ALTRONATE HYDROLASE DOMAIN"/>
    <property type="match status" value="1"/>
</dbReference>
<sequence length="375" mass="42436">MTTPIPCPKKLRAGQILDNLSEPEVARTLREGLRNLYSVIKDSDAHIRFAFLTGVSKFSTGSIFSGLNNLRDITVSAEYSAICGYTEADVDTVFAPELQGLDRQAIRDWYNGYNWLGEAVYNPFDVLLLFDKREFRPYWFETGTPTFLVEELTRRRTFTPRLADVVADEALLSSFDVEAMAPEALLWQTGYLTFHGQRRIGARTEYRLSFPNREVESALNDVLFKALFGEPARAAEAVGRLYDALAAGDHTGLRRHLESLYAAIPHDWYRHNPITQYEGYWASVFYSHLAALGLELIAEDVTNQGCIDLTVKLPERIYLFEFKVVPDQATGQALAQLRAKGYADKYRADGRPLHLVGIEFSRQQRNVVGFEVQTG</sequence>
<reference evidence="2 3" key="1">
    <citation type="submission" date="2019-07" db="EMBL/GenBank/DDBJ databases">
        <title>Tepidimonas charontis SPSP-6 draft genome.</title>
        <authorList>
            <person name="Da Costa M.S."/>
            <person name="Froufe H.J.C."/>
            <person name="Egas C."/>
            <person name="Albuquerque L."/>
        </authorList>
    </citation>
    <scope>NUCLEOTIDE SEQUENCE [LARGE SCALE GENOMIC DNA]</scope>
    <source>
        <strain evidence="2 3">SPSP-6</strain>
    </source>
</reference>
<organism evidence="2 3">
    <name type="scientific">Tepidimonas charontis</name>
    <dbReference type="NCBI Taxonomy" id="2267262"/>
    <lineage>
        <taxon>Bacteria</taxon>
        <taxon>Pseudomonadati</taxon>
        <taxon>Pseudomonadota</taxon>
        <taxon>Betaproteobacteria</taxon>
        <taxon>Burkholderiales</taxon>
        <taxon>Tepidimonas</taxon>
    </lineage>
</organism>
<comment type="caution">
    <text evidence="2">The sequence shown here is derived from an EMBL/GenBank/DDBJ whole genome shotgun (WGS) entry which is preliminary data.</text>
</comment>
<feature type="domain" description="AAA-ATPase-like" evidence="1">
    <location>
        <begin position="16"/>
        <end position="64"/>
    </location>
</feature>
<keyword evidence="3" id="KW-1185">Reference proteome</keyword>
<dbReference type="PANTHER" id="PTHR34825:SF1">
    <property type="entry name" value="AAA-ATPASE-LIKE DOMAIN-CONTAINING PROTEIN"/>
    <property type="match status" value="1"/>
</dbReference>
<dbReference type="EMBL" id="VJON01000052">
    <property type="protein sequence ID" value="TSE30667.1"/>
    <property type="molecule type" value="Genomic_DNA"/>
</dbReference>
<gene>
    <name evidence="2" type="ORF">Tchar_02394</name>
</gene>
<protein>
    <submittedName>
        <fullName evidence="2">Putative AAA-ATPase</fullName>
    </submittedName>
</protein>
<accession>A0A554X4A1</accession>
<dbReference type="AlphaFoldDB" id="A0A554X4A1"/>
<dbReference type="Pfam" id="PF09820">
    <property type="entry name" value="AAA-ATPase_like"/>
    <property type="match status" value="1"/>
</dbReference>
<evidence type="ECO:0000313" key="2">
    <source>
        <dbReference type="EMBL" id="TSE30667.1"/>
    </source>
</evidence>
<proteinExistence type="predicted"/>
<dbReference type="Pfam" id="PF08011">
    <property type="entry name" value="PDDEXK_9"/>
    <property type="match status" value="1"/>
</dbReference>
<evidence type="ECO:0000259" key="1">
    <source>
        <dbReference type="Pfam" id="PF09820"/>
    </source>
</evidence>
<dbReference type="InterPro" id="IPR012547">
    <property type="entry name" value="PDDEXK_9"/>
</dbReference>
<dbReference type="RefSeq" id="WP_268969091.1">
    <property type="nucleotide sequence ID" value="NZ_VJON01000052.1"/>
</dbReference>
<dbReference type="Proteomes" id="UP000318294">
    <property type="component" value="Unassembled WGS sequence"/>
</dbReference>